<evidence type="ECO:0000256" key="6">
    <source>
        <dbReference type="SAM" id="MobiDB-lite"/>
    </source>
</evidence>
<dbReference type="EMBL" id="JAFBIT010000003">
    <property type="protein sequence ID" value="MCF2653053.1"/>
    <property type="molecule type" value="Genomic_DNA"/>
</dbReference>
<dbReference type="RefSeq" id="WP_235324079.1">
    <property type="nucleotide sequence ID" value="NZ_JAFBIT010000003.1"/>
</dbReference>
<dbReference type="InterPro" id="IPR006059">
    <property type="entry name" value="SBP"/>
</dbReference>
<protein>
    <submittedName>
        <fullName evidence="8">Extracellular solute-binding protein</fullName>
    </submittedName>
</protein>
<evidence type="ECO:0000256" key="4">
    <source>
        <dbReference type="ARBA" id="ARBA00023139"/>
    </source>
</evidence>
<evidence type="ECO:0000256" key="5">
    <source>
        <dbReference type="ARBA" id="ARBA00023288"/>
    </source>
</evidence>
<proteinExistence type="predicted"/>
<accession>A0ABS9CPH5</accession>
<dbReference type="SUPFAM" id="SSF53850">
    <property type="entry name" value="Periplasmic binding protein-like II"/>
    <property type="match status" value="1"/>
</dbReference>
<comment type="caution">
    <text evidence="8">The sequence shown here is derived from an EMBL/GenBank/DDBJ whole genome shotgun (WGS) entry which is preliminary data.</text>
</comment>
<sequence length="616" mass="67843">MSKKIIAALLALAMVIGLAACGNGGNTSSTAEESSKTESSTAESSTDAGETNTDEGTTIDATGAWIPAAEHEDDAIPGENDDRAFKKFENTVEITFGQQVDPVDTTLPEGDSVDNNQYTRYLEEKFNIKYVCEWTAGNTADFQQKLSLAIASASLPNSVIAPNRNYLVQAARADLLADLWPAFNGYDSKQVKEIVETTGTDGDYRAISNCTVDDVFCALPNITVDTDGVYIYFIRQDWLDELNIEAPKTYSELKAAAKAFMESGKSPDYAIAGIDNGGRTYSNFLQSSNNGYGFDALYQAFNATPGYFLRDDAGKIYWGTTTDEMKAAVAELAEWYKEGLINPEIGVTTNGDNANGVKNGTCGIFMGPWWSLGYGNGDSFKNDPTADWQAYPLYTNDGEWNIHMKDVGTTYTMLSKDCTAEQLEAAVIANNVLVRDESTFDTSVAIGWYPQRNVIAAADECEYEYNALMGILKGEATVEDYQIGGAKYTTLYKNLANDAATLSEVISEDYDPSKELHVTDMDVMTNNGQFNRFYAIFVGDRPYATIEPDKKIYSEVYYTLDGMDQYWTQVSDLEDQTILQMITGKKSIDEWDQFCADWHAQGGDKILEIVEEFLAG</sequence>
<gene>
    <name evidence="8" type="ORF">JQM67_10615</name>
</gene>
<evidence type="ECO:0000313" key="9">
    <source>
        <dbReference type="Proteomes" id="UP001299220"/>
    </source>
</evidence>
<organism evidence="8 9">
    <name type="scientific">Anaeromassilibacillus senegalensis</name>
    <dbReference type="NCBI Taxonomy" id="1673717"/>
    <lineage>
        <taxon>Bacteria</taxon>
        <taxon>Bacillati</taxon>
        <taxon>Bacillota</taxon>
        <taxon>Clostridia</taxon>
        <taxon>Eubacteriales</taxon>
        <taxon>Acutalibacteraceae</taxon>
        <taxon>Anaeromassilibacillus</taxon>
    </lineage>
</organism>
<dbReference type="Pfam" id="PF01547">
    <property type="entry name" value="SBP_bac_1"/>
    <property type="match status" value="1"/>
</dbReference>
<dbReference type="InterPro" id="IPR050490">
    <property type="entry name" value="Bact_solute-bd_prot1"/>
</dbReference>
<reference evidence="8 9" key="1">
    <citation type="submission" date="2020-12" db="EMBL/GenBank/DDBJ databases">
        <title>Whole genome sequences of gut porcine anaerobes.</title>
        <authorList>
            <person name="Kubasova T."/>
            <person name="Jahodarova E."/>
            <person name="Rychlik I."/>
        </authorList>
    </citation>
    <scope>NUCLEOTIDE SEQUENCE [LARGE SCALE GENOMIC DNA]</scope>
    <source>
        <strain evidence="8 9">An867</strain>
    </source>
</reference>
<dbReference type="Gene3D" id="3.40.190.10">
    <property type="entry name" value="Periplasmic binding protein-like II"/>
    <property type="match status" value="3"/>
</dbReference>
<keyword evidence="9" id="KW-1185">Reference proteome</keyword>
<dbReference type="PANTHER" id="PTHR43649">
    <property type="entry name" value="ARABINOSE-BINDING PROTEIN-RELATED"/>
    <property type="match status" value="1"/>
</dbReference>
<evidence type="ECO:0000256" key="1">
    <source>
        <dbReference type="ARBA" id="ARBA00022475"/>
    </source>
</evidence>
<keyword evidence="5" id="KW-0449">Lipoprotein</keyword>
<keyword evidence="3" id="KW-0472">Membrane</keyword>
<feature type="region of interest" description="Disordered" evidence="6">
    <location>
        <begin position="25"/>
        <end position="58"/>
    </location>
</feature>
<keyword evidence="4" id="KW-0564">Palmitate</keyword>
<name>A0ABS9CPH5_9FIRM</name>
<evidence type="ECO:0000256" key="3">
    <source>
        <dbReference type="ARBA" id="ARBA00023136"/>
    </source>
</evidence>
<evidence type="ECO:0000256" key="7">
    <source>
        <dbReference type="SAM" id="SignalP"/>
    </source>
</evidence>
<dbReference type="Proteomes" id="UP001299220">
    <property type="component" value="Unassembled WGS sequence"/>
</dbReference>
<keyword evidence="2 7" id="KW-0732">Signal</keyword>
<feature type="signal peptide" evidence="7">
    <location>
        <begin position="1"/>
        <end position="19"/>
    </location>
</feature>
<keyword evidence="1" id="KW-1003">Cell membrane</keyword>
<evidence type="ECO:0000256" key="2">
    <source>
        <dbReference type="ARBA" id="ARBA00022729"/>
    </source>
</evidence>
<feature type="compositionally biased region" description="Low complexity" evidence="6">
    <location>
        <begin position="27"/>
        <end position="51"/>
    </location>
</feature>
<dbReference type="PANTHER" id="PTHR43649:SF33">
    <property type="entry name" value="POLYGALACTURONAN_RHAMNOGALACTURONAN-BINDING PROTEIN YTCQ"/>
    <property type="match status" value="1"/>
</dbReference>
<dbReference type="PROSITE" id="PS51257">
    <property type="entry name" value="PROKAR_LIPOPROTEIN"/>
    <property type="match status" value="1"/>
</dbReference>
<evidence type="ECO:0000313" key="8">
    <source>
        <dbReference type="EMBL" id="MCF2653053.1"/>
    </source>
</evidence>
<feature type="chain" id="PRO_5046899425" evidence="7">
    <location>
        <begin position="20"/>
        <end position="616"/>
    </location>
</feature>